<accession>A0A9Q7SA89</accession>
<gene>
    <name evidence="2" type="ORF">SAMEA2275694_00278</name>
</gene>
<dbReference type="Proteomes" id="UP000185183">
    <property type="component" value="Unassembled WGS sequence"/>
</dbReference>
<dbReference type="EMBL" id="FSFA01000001">
    <property type="protein sequence ID" value="SHW82531.1"/>
    <property type="molecule type" value="Genomic_DNA"/>
</dbReference>
<proteinExistence type="predicted"/>
<evidence type="ECO:0000313" key="2">
    <source>
        <dbReference type="EMBL" id="SHW82531.1"/>
    </source>
</evidence>
<protein>
    <submittedName>
        <fullName evidence="2">Uncharacterized protein</fullName>
    </submittedName>
</protein>
<evidence type="ECO:0000256" key="1">
    <source>
        <dbReference type="SAM" id="MobiDB-lite"/>
    </source>
</evidence>
<evidence type="ECO:0000313" key="3">
    <source>
        <dbReference type="Proteomes" id="UP000185183"/>
    </source>
</evidence>
<feature type="compositionally biased region" description="Basic and acidic residues" evidence="1">
    <location>
        <begin position="11"/>
        <end position="20"/>
    </location>
</feature>
<sequence>MTCRYSAEPEFPTRKAADAGAEARKRELEAEFQGRIRQPWYPFPCPDGNHWHLALSPQGPAICPWCRLVRTAWYGGLDHEAWVMADHRGVDGRPCPAVTLPALRMVPFTAARPVWILGFEDVLSRHRSSAPGASCEIDLATQGVTRYLEPWSRRWSPELCSLISEAVSVGIDVRWLVLSHPGVAVLRAFTDALAGDLPDIPILTELDMPREYRLPRHGFTGTGIEPGWESDAVMALVPQASPLLWTPSFQCACDSEFVCGSDRVDRTTKSVVRRREGSTTVITPKSIRGRITFMTDHDMKTIAKWVRWNDQEEGASGSC</sequence>
<comment type="caution">
    <text evidence="2">The sequence shown here is derived from an EMBL/GenBank/DDBJ whole genome shotgun (WGS) entry which is preliminary data.</text>
</comment>
<feature type="region of interest" description="Disordered" evidence="1">
    <location>
        <begin position="1"/>
        <end position="20"/>
    </location>
</feature>
<reference evidence="2 3" key="1">
    <citation type="submission" date="2016-11" db="EMBL/GenBank/DDBJ databases">
        <authorList>
            <consortium name="Pathogen Informatics"/>
        </authorList>
    </citation>
    <scope>NUCLEOTIDE SEQUENCE [LARGE SCALE GENOMIC DNA]</scope>
    <source>
        <strain evidence="2 3">968</strain>
    </source>
</reference>
<name>A0A9Q7SA89_9MYCO</name>
<organism evidence="2 3">
    <name type="scientific">Mycobacteroides abscessus subsp. bolletii</name>
    <dbReference type="NCBI Taxonomy" id="319705"/>
    <lineage>
        <taxon>Bacteria</taxon>
        <taxon>Bacillati</taxon>
        <taxon>Actinomycetota</taxon>
        <taxon>Actinomycetes</taxon>
        <taxon>Mycobacteriales</taxon>
        <taxon>Mycobacteriaceae</taxon>
        <taxon>Mycobacteroides</taxon>
        <taxon>Mycobacteroides abscessus</taxon>
    </lineage>
</organism>
<dbReference type="AlphaFoldDB" id="A0A9Q7SA89"/>